<organism evidence="2 3">
    <name type="scientific">Sphaerobacter thermophilus (strain ATCC 49802 / DSM 20745 / KCCM 41009 / NCIMB 13125 / S 6022)</name>
    <dbReference type="NCBI Taxonomy" id="479434"/>
    <lineage>
        <taxon>Bacteria</taxon>
        <taxon>Pseudomonadati</taxon>
        <taxon>Thermomicrobiota</taxon>
        <taxon>Thermomicrobia</taxon>
        <taxon>Sphaerobacterales</taxon>
        <taxon>Sphaerobacterineae</taxon>
        <taxon>Sphaerobacteraceae</taxon>
        <taxon>Sphaerobacter</taxon>
    </lineage>
</organism>
<name>D1C9E3_SPHTD</name>
<dbReference type="InParanoid" id="D1C9E3"/>
<dbReference type="Pfam" id="PF07287">
    <property type="entry name" value="AtuA"/>
    <property type="match status" value="1"/>
</dbReference>
<dbReference type="KEGG" id="sti:Sthe_3034"/>
<dbReference type="Proteomes" id="UP000002027">
    <property type="component" value="Chromosome 2"/>
</dbReference>
<dbReference type="RefSeq" id="WP_012873471.1">
    <property type="nucleotide sequence ID" value="NC_013524.1"/>
</dbReference>
<dbReference type="STRING" id="479434.Sthe_3034"/>
<evidence type="ECO:0000313" key="3">
    <source>
        <dbReference type="Proteomes" id="UP000002027"/>
    </source>
</evidence>
<keyword evidence="3" id="KW-1185">Reference proteome</keyword>
<feature type="domain" description="Acyclic terpene utilisation N-terminal" evidence="1">
    <location>
        <begin position="99"/>
        <end position="418"/>
    </location>
</feature>
<dbReference type="HOGENOM" id="CLU_028036_0_0_0"/>
<dbReference type="EMBL" id="CP001824">
    <property type="protein sequence ID" value="ACZ40436.1"/>
    <property type="molecule type" value="Genomic_DNA"/>
</dbReference>
<protein>
    <recommendedName>
        <fullName evidence="1">Acyclic terpene utilisation N-terminal domain-containing protein</fullName>
    </recommendedName>
</protein>
<proteinExistence type="predicted"/>
<dbReference type="OrthoDB" id="9763456at2"/>
<evidence type="ECO:0000313" key="2">
    <source>
        <dbReference type="EMBL" id="ACZ40436.1"/>
    </source>
</evidence>
<evidence type="ECO:0000259" key="1">
    <source>
        <dbReference type="Pfam" id="PF07287"/>
    </source>
</evidence>
<reference evidence="3" key="1">
    <citation type="submission" date="2009-11" db="EMBL/GenBank/DDBJ databases">
        <title>The complete chromosome 2 of Sphaerobacter thermophilus DSM 20745.</title>
        <authorList>
            <person name="Lucas S."/>
            <person name="Copeland A."/>
            <person name="Lapidus A."/>
            <person name="Glavina del Rio T."/>
            <person name="Dalin E."/>
            <person name="Tice H."/>
            <person name="Bruce D."/>
            <person name="Goodwin L."/>
            <person name="Pitluck S."/>
            <person name="Kyrpides N."/>
            <person name="Mavromatis K."/>
            <person name="Ivanova N."/>
            <person name="Mikhailova N."/>
            <person name="LaButti K.M."/>
            <person name="Clum A."/>
            <person name="Sun H.I."/>
            <person name="Brettin T."/>
            <person name="Detter J.C."/>
            <person name="Han C."/>
            <person name="Larimer F."/>
            <person name="Land M."/>
            <person name="Hauser L."/>
            <person name="Markowitz V."/>
            <person name="Cheng J.F."/>
            <person name="Hugenholtz P."/>
            <person name="Woyke T."/>
            <person name="Wu D."/>
            <person name="Steenblock K."/>
            <person name="Schneider S."/>
            <person name="Pukall R."/>
            <person name="Goeker M."/>
            <person name="Klenk H.P."/>
            <person name="Eisen J.A."/>
        </authorList>
    </citation>
    <scope>NUCLEOTIDE SEQUENCE [LARGE SCALE GENOMIC DNA]</scope>
    <source>
        <strain evidence="3">ATCC 49802 / DSM 20745 / S 6022</strain>
    </source>
</reference>
<dbReference type="AlphaFoldDB" id="D1C9E3"/>
<reference evidence="2 3" key="2">
    <citation type="journal article" date="2010" name="Stand. Genomic Sci.">
        <title>Complete genome sequence of Desulfohalobium retbaense type strain (HR(100)).</title>
        <authorList>
            <person name="Spring S."/>
            <person name="Nolan M."/>
            <person name="Lapidus A."/>
            <person name="Glavina Del Rio T."/>
            <person name="Copeland A."/>
            <person name="Tice H."/>
            <person name="Cheng J.F."/>
            <person name="Lucas S."/>
            <person name="Land M."/>
            <person name="Chen F."/>
            <person name="Bruce D."/>
            <person name="Goodwin L."/>
            <person name="Pitluck S."/>
            <person name="Ivanova N."/>
            <person name="Mavromatis K."/>
            <person name="Mikhailova N."/>
            <person name="Pati A."/>
            <person name="Chen A."/>
            <person name="Palaniappan K."/>
            <person name="Hauser L."/>
            <person name="Chang Y.J."/>
            <person name="Jeffries C.D."/>
            <person name="Munk C."/>
            <person name="Kiss H."/>
            <person name="Chain P."/>
            <person name="Han C."/>
            <person name="Brettin T."/>
            <person name="Detter J.C."/>
            <person name="Schuler E."/>
            <person name="Goker M."/>
            <person name="Rohde M."/>
            <person name="Bristow J."/>
            <person name="Eisen J.A."/>
            <person name="Markowitz V."/>
            <person name="Hugenholtz P."/>
            <person name="Kyrpides N.C."/>
            <person name="Klenk H.P."/>
        </authorList>
    </citation>
    <scope>NUCLEOTIDE SEQUENCE [LARGE SCALE GENOMIC DNA]</scope>
    <source>
        <strain evidence="3">ATCC 49802 / DSM 20745 / S 6022</strain>
    </source>
</reference>
<sequence>MSTQRQMRLMSPTGHLGFTPIERGSFEIGLRHEPDAIVADSGSCDIGPYPLGSDQAHSPREWQMHDIELIVRGARELGIPAIIGSASDTGTDRGVDDYVAMVQEVVERERLGPVRVAAIYSEIDREFLRGLIRDGVEIAGLNGRPPLDEATLDRTDRIVGVMGAEPIIDALDAGAEIIITGRASDSAIFAAPALRAGYPKALAYCLGKLLECASFCAEPYMGKETVIGTITDEDLVLEPMHPGQRCTPASVAGHAMYERIDPFTETVAAGSLDLREIRYEAIDERRTRVTGPRFIEAPRPTIKLEGAGKVGERALAIMGIRDPITLSYLDEVIAFARKKVEERFGPPGQPGGYELFYHVFGRNGVMGYLEPTPEVVGHEVAVVVEAVAPTRAMADEIAAMGSRNMFYARLPVVKGTAGGASFFSDEVLAARPGYQWTVAHVLPVNDPRELFRTRLLTVGG</sequence>
<dbReference type="InterPro" id="IPR010839">
    <property type="entry name" value="AtuA_N"/>
</dbReference>
<accession>D1C9E3</accession>
<dbReference type="eggNOG" id="COG1574">
    <property type="taxonomic scope" value="Bacteria"/>
</dbReference>
<gene>
    <name evidence="2" type="ordered locus">Sthe_3034</name>
</gene>